<dbReference type="EMBL" id="WOBN01000004">
    <property type="protein sequence ID" value="MUK48093.1"/>
    <property type="molecule type" value="Genomic_DNA"/>
</dbReference>
<evidence type="ECO:0000313" key="4">
    <source>
        <dbReference type="Proteomes" id="UP000435323"/>
    </source>
</evidence>
<dbReference type="AlphaFoldDB" id="A0A6I3YAW7"/>
<evidence type="ECO:0000256" key="1">
    <source>
        <dbReference type="SAM" id="Phobius"/>
    </source>
</evidence>
<proteinExistence type="predicted"/>
<keyword evidence="1" id="KW-1133">Transmembrane helix</keyword>
<feature type="transmembrane region" description="Helical" evidence="1">
    <location>
        <begin position="6"/>
        <end position="26"/>
    </location>
</feature>
<evidence type="ECO:0000313" key="3">
    <source>
        <dbReference type="EMBL" id="MUK48093.1"/>
    </source>
</evidence>
<dbReference type="EMBL" id="WOBO01000002">
    <property type="protein sequence ID" value="MUK43951.1"/>
    <property type="molecule type" value="Genomic_DNA"/>
</dbReference>
<keyword evidence="1" id="KW-0812">Transmembrane</keyword>
<name>A0A6I3YAW7_ALIFS</name>
<keyword evidence="1" id="KW-0472">Membrane</keyword>
<reference evidence="4 5" key="1">
    <citation type="submission" date="2019-11" db="EMBL/GenBank/DDBJ databases">
        <title>Using colonization assays and comparative genomics to discover symbiosis behaviors and factors in Vibrio fischeri.</title>
        <authorList>
            <person name="Bongrand C."/>
            <person name="Moriano-Gutierrez S."/>
            <person name="Arevalo P."/>
            <person name="Mcfall-Ngai M."/>
            <person name="Visick K."/>
            <person name="Polz M.F."/>
            <person name="Ruby E.G."/>
        </authorList>
    </citation>
    <scope>NUCLEOTIDE SEQUENCE [LARGE SCALE GENOMIC DNA]</scope>
    <source>
        <strain evidence="4">emors.3.2</strain>
        <strain evidence="2">Emors.3.2</strain>
        <strain evidence="3">Emors.4.1</strain>
        <strain evidence="5">emors.4.1</strain>
    </source>
</reference>
<evidence type="ECO:0000313" key="5">
    <source>
        <dbReference type="Proteomes" id="UP000448038"/>
    </source>
</evidence>
<protein>
    <submittedName>
        <fullName evidence="2">Uncharacterized protein</fullName>
    </submittedName>
</protein>
<comment type="caution">
    <text evidence="2">The sequence shown here is derived from an EMBL/GenBank/DDBJ whole genome shotgun (WGS) entry which is preliminary data.</text>
</comment>
<dbReference type="Proteomes" id="UP000435323">
    <property type="component" value="Unassembled WGS sequence"/>
</dbReference>
<evidence type="ECO:0000313" key="2">
    <source>
        <dbReference type="EMBL" id="MUK43951.1"/>
    </source>
</evidence>
<sequence>MTFFAQLNILIINILVVILVTARGCVSKK</sequence>
<organism evidence="2 4">
    <name type="scientific">Aliivibrio fischeri</name>
    <name type="common">Vibrio fischeri</name>
    <dbReference type="NCBI Taxonomy" id="668"/>
    <lineage>
        <taxon>Bacteria</taxon>
        <taxon>Pseudomonadati</taxon>
        <taxon>Pseudomonadota</taxon>
        <taxon>Gammaproteobacteria</taxon>
        <taxon>Vibrionales</taxon>
        <taxon>Vibrionaceae</taxon>
        <taxon>Aliivibrio</taxon>
    </lineage>
</organism>
<dbReference type="Proteomes" id="UP000448038">
    <property type="component" value="Unassembled WGS sequence"/>
</dbReference>
<accession>A0A6I3YAW7</accession>
<gene>
    <name evidence="2" type="ORF">GNP77_01020</name>
    <name evidence="3" type="ORF">GNP88_02700</name>
</gene>